<evidence type="ECO:0000313" key="1">
    <source>
        <dbReference type="EMBL" id="ARU56420.1"/>
    </source>
</evidence>
<gene>
    <name evidence="1" type="ORF">OLMES_2357</name>
</gene>
<protein>
    <submittedName>
        <fullName evidence="1">ECF subfamily RNA polymerase sigma-24 factor</fullName>
    </submittedName>
</protein>
<reference evidence="1 2" key="1">
    <citation type="submission" date="2017-05" db="EMBL/GenBank/DDBJ databases">
        <title>Genomic insights into alkan degradation activity of Oleiphilus messinensis.</title>
        <authorList>
            <person name="Kozyavkin S.A."/>
            <person name="Slesarev A.I."/>
            <person name="Golyshin P.N."/>
            <person name="Korzhenkov A."/>
            <person name="Golyshina O.N."/>
            <person name="Toshchakov S.V."/>
        </authorList>
    </citation>
    <scope>NUCLEOTIDE SEQUENCE [LARGE SCALE GENOMIC DNA]</scope>
    <source>
        <strain evidence="1 2">ME102</strain>
    </source>
</reference>
<proteinExistence type="predicted"/>
<sequence length="376" mass="43466">MNIPFRLNLEQQKKRAKELLKSFKSDQAEAVARFAQQHPKLVYQELQLVDFVPTLADAQLVVARELGCKTWVQLRNHIALMESLRGKISRVKVVQDEPSSCLHIRCGSDIEQSIIAAGFKGSFLEFSDPMCVGPVDYEYDCERRARFLAESYGGKLNRGFSEILTGLTKAYTALRESAAKFDNIVLWFEHDTYDQFILIFLLSQYHRYGLPKYLWLVTTNTFPGSVRFQGLGQLPPEGLRVLWQGRQLITAHHCQEADQHWQAFANPNREVFHQYVHTLSTCLLPYFKTAALRQTQEQPIQPNELPLTQQITIDLLSTTTPQRAGWLFRTLTEQKEPLPFLGDLMYWHILQQMREKGLIRFVDEPEHWPDTLVALS</sequence>
<organism evidence="1 2">
    <name type="scientific">Oleiphilus messinensis</name>
    <dbReference type="NCBI Taxonomy" id="141451"/>
    <lineage>
        <taxon>Bacteria</taxon>
        <taxon>Pseudomonadati</taxon>
        <taxon>Pseudomonadota</taxon>
        <taxon>Gammaproteobacteria</taxon>
        <taxon>Oceanospirillales</taxon>
        <taxon>Oleiphilaceae</taxon>
        <taxon>Oleiphilus</taxon>
    </lineage>
</organism>
<evidence type="ECO:0000313" key="2">
    <source>
        <dbReference type="Proteomes" id="UP000196027"/>
    </source>
</evidence>
<dbReference type="AlphaFoldDB" id="A0A1Y0I861"/>
<dbReference type="RefSeq" id="WP_087461405.1">
    <property type="nucleotide sequence ID" value="NZ_CP021425.1"/>
</dbReference>
<keyword evidence="2" id="KW-1185">Reference proteome</keyword>
<dbReference type="EMBL" id="CP021425">
    <property type="protein sequence ID" value="ARU56420.1"/>
    <property type="molecule type" value="Genomic_DNA"/>
</dbReference>
<dbReference type="KEGG" id="ome:OLMES_2357"/>
<dbReference type="OrthoDB" id="127805at2"/>
<accession>A0A1Y0I861</accession>
<name>A0A1Y0I861_9GAMM</name>
<dbReference type="Proteomes" id="UP000196027">
    <property type="component" value="Chromosome"/>
</dbReference>